<gene>
    <name evidence="1" type="ORF">SARC_17440</name>
</gene>
<sequence>MLDREGKVVPGQKGYRYFGAAKDLPGVRELFEAETVVTEKRMRSQLMKKVDAEYYGYMDDDDGTLEPLEQIAERAALQRIVTEYNEALADGSLERDPSDDEDLYLSEKDADVVISSSKEDENGENVS</sequence>
<keyword evidence="2" id="KW-1185">Reference proteome</keyword>
<protein>
    <submittedName>
        <fullName evidence="1">Uncharacterized protein</fullName>
    </submittedName>
</protein>
<evidence type="ECO:0000313" key="1">
    <source>
        <dbReference type="EMBL" id="KNC70038.1"/>
    </source>
</evidence>
<dbReference type="GO" id="GO:0000350">
    <property type="term" value="P:generation of catalytic spliceosome for second transesterification step"/>
    <property type="evidence" value="ECO:0007669"/>
    <property type="project" value="InterPro"/>
</dbReference>
<proteinExistence type="predicted"/>
<dbReference type="Pfam" id="PF06246">
    <property type="entry name" value="Isy1"/>
    <property type="match status" value="1"/>
</dbReference>
<dbReference type="STRING" id="667725.A0A0L0F1K9"/>
<dbReference type="OrthoDB" id="1739576at2759"/>
<organism evidence="1 2">
    <name type="scientific">Sphaeroforma arctica JP610</name>
    <dbReference type="NCBI Taxonomy" id="667725"/>
    <lineage>
        <taxon>Eukaryota</taxon>
        <taxon>Ichthyosporea</taxon>
        <taxon>Ichthyophonida</taxon>
        <taxon>Sphaeroforma</taxon>
    </lineage>
</organism>
<accession>A0A0L0F1K9</accession>
<dbReference type="Proteomes" id="UP000054560">
    <property type="component" value="Unassembled WGS sequence"/>
</dbReference>
<dbReference type="GeneID" id="25917944"/>
<dbReference type="PANTHER" id="PTHR13021">
    <property type="entry name" value="PRE-MRNA-SPLICING FACTOR ISY1"/>
    <property type="match status" value="1"/>
</dbReference>
<dbReference type="AlphaFoldDB" id="A0A0L0F1K9"/>
<name>A0A0L0F1K9_9EUKA</name>
<dbReference type="RefSeq" id="XP_014143940.1">
    <property type="nucleotide sequence ID" value="XM_014288465.1"/>
</dbReference>
<feature type="non-terminal residue" evidence="1">
    <location>
        <position position="127"/>
    </location>
</feature>
<evidence type="ECO:0000313" key="2">
    <source>
        <dbReference type="Proteomes" id="UP000054560"/>
    </source>
</evidence>
<dbReference type="eggNOG" id="KOG3068">
    <property type="taxonomic scope" value="Eukaryota"/>
</dbReference>
<dbReference type="EMBL" id="KQ252369">
    <property type="protein sequence ID" value="KNC70038.1"/>
    <property type="molecule type" value="Genomic_DNA"/>
</dbReference>
<dbReference type="InterPro" id="IPR009360">
    <property type="entry name" value="Isy1"/>
</dbReference>
<reference evidence="1 2" key="1">
    <citation type="submission" date="2011-02" db="EMBL/GenBank/DDBJ databases">
        <title>The Genome Sequence of Sphaeroforma arctica JP610.</title>
        <authorList>
            <consortium name="The Broad Institute Genome Sequencing Platform"/>
            <person name="Russ C."/>
            <person name="Cuomo C."/>
            <person name="Young S.K."/>
            <person name="Zeng Q."/>
            <person name="Gargeya S."/>
            <person name="Alvarado L."/>
            <person name="Berlin A."/>
            <person name="Chapman S.B."/>
            <person name="Chen Z."/>
            <person name="Freedman E."/>
            <person name="Gellesch M."/>
            <person name="Goldberg J."/>
            <person name="Griggs A."/>
            <person name="Gujja S."/>
            <person name="Heilman E."/>
            <person name="Heiman D."/>
            <person name="Howarth C."/>
            <person name="Mehta T."/>
            <person name="Neiman D."/>
            <person name="Pearson M."/>
            <person name="Roberts A."/>
            <person name="Saif S."/>
            <person name="Shea T."/>
            <person name="Shenoy N."/>
            <person name="Sisk P."/>
            <person name="Stolte C."/>
            <person name="Sykes S."/>
            <person name="White J."/>
            <person name="Yandava C."/>
            <person name="Burger G."/>
            <person name="Gray M.W."/>
            <person name="Holland P.W.H."/>
            <person name="King N."/>
            <person name="Lang F.B.F."/>
            <person name="Roger A.J."/>
            <person name="Ruiz-Trillo I."/>
            <person name="Haas B."/>
            <person name="Nusbaum C."/>
            <person name="Birren B."/>
        </authorList>
    </citation>
    <scope>NUCLEOTIDE SEQUENCE [LARGE SCALE GENOMIC DNA]</scope>
    <source>
        <strain evidence="1 2">JP610</strain>
    </source>
</reference>